<organism evidence="1 2">
    <name type="scientific">Ktedonobacter racemifer DSM 44963</name>
    <dbReference type="NCBI Taxonomy" id="485913"/>
    <lineage>
        <taxon>Bacteria</taxon>
        <taxon>Bacillati</taxon>
        <taxon>Chloroflexota</taxon>
        <taxon>Ktedonobacteria</taxon>
        <taxon>Ktedonobacterales</taxon>
        <taxon>Ktedonobacteraceae</taxon>
        <taxon>Ktedonobacter</taxon>
    </lineage>
</organism>
<dbReference type="STRING" id="485913.Krac_9292"/>
<evidence type="ECO:0000313" key="2">
    <source>
        <dbReference type="Proteomes" id="UP000004508"/>
    </source>
</evidence>
<dbReference type="EMBL" id="ADVG01000001">
    <property type="protein sequence ID" value="EFH87932.1"/>
    <property type="molecule type" value="Genomic_DNA"/>
</dbReference>
<comment type="caution">
    <text evidence="1">The sequence shown here is derived from an EMBL/GenBank/DDBJ whole genome shotgun (WGS) entry which is preliminary data.</text>
</comment>
<sequence>MDAMQKNEPHPHSWSALTFVDGNGYTLCIYEASPEGDVYVYVQNRSNSS</sequence>
<protein>
    <submittedName>
        <fullName evidence="1">Uncharacterized protein</fullName>
    </submittedName>
</protein>
<dbReference type="AlphaFoldDB" id="D6TBE8"/>
<evidence type="ECO:0000313" key="1">
    <source>
        <dbReference type="EMBL" id="EFH87932.1"/>
    </source>
</evidence>
<dbReference type="Proteomes" id="UP000004508">
    <property type="component" value="Unassembled WGS sequence"/>
</dbReference>
<proteinExistence type="predicted"/>
<reference evidence="1 2" key="1">
    <citation type="journal article" date="2011" name="Stand. Genomic Sci.">
        <title>Non-contiguous finished genome sequence and contextual data of the filamentous soil bacterium Ktedonobacter racemifer type strain (SOSP1-21).</title>
        <authorList>
            <person name="Chang Y.J."/>
            <person name="Land M."/>
            <person name="Hauser L."/>
            <person name="Chertkov O."/>
            <person name="Del Rio T.G."/>
            <person name="Nolan M."/>
            <person name="Copeland A."/>
            <person name="Tice H."/>
            <person name="Cheng J.F."/>
            <person name="Lucas S."/>
            <person name="Han C."/>
            <person name="Goodwin L."/>
            <person name="Pitluck S."/>
            <person name="Ivanova N."/>
            <person name="Ovchinikova G."/>
            <person name="Pati A."/>
            <person name="Chen A."/>
            <person name="Palaniappan K."/>
            <person name="Mavromatis K."/>
            <person name="Liolios K."/>
            <person name="Brettin T."/>
            <person name="Fiebig A."/>
            <person name="Rohde M."/>
            <person name="Abt B."/>
            <person name="Goker M."/>
            <person name="Detter J.C."/>
            <person name="Woyke T."/>
            <person name="Bristow J."/>
            <person name="Eisen J.A."/>
            <person name="Markowitz V."/>
            <person name="Hugenholtz P."/>
            <person name="Kyrpides N.C."/>
            <person name="Klenk H.P."/>
            <person name="Lapidus A."/>
        </authorList>
    </citation>
    <scope>NUCLEOTIDE SEQUENCE [LARGE SCALE GENOMIC DNA]</scope>
    <source>
        <strain evidence="2">DSM 44963</strain>
    </source>
</reference>
<accession>D6TBE8</accession>
<name>D6TBE8_KTERA</name>
<gene>
    <name evidence="1" type="ORF">Krac_9292</name>
</gene>
<keyword evidence="2" id="KW-1185">Reference proteome</keyword>
<dbReference type="InParanoid" id="D6TBE8"/>